<dbReference type="AlphaFoldDB" id="A0A7T8JX27"/>
<protein>
    <submittedName>
        <fullName evidence="1">Gag-pol polyprotein</fullName>
    </submittedName>
</protein>
<dbReference type="Proteomes" id="UP000595437">
    <property type="component" value="Chromosome 12"/>
</dbReference>
<sequence>MLESTCPGGPEEEYWVVNGREAVKRANRRCLFARNKQRSQCRQLMGDLPRERLAVFEPPFSILLSIFWTLPHSYLP</sequence>
<organism evidence="1 2">
    <name type="scientific">Caligus rogercresseyi</name>
    <name type="common">Sea louse</name>
    <dbReference type="NCBI Taxonomy" id="217165"/>
    <lineage>
        <taxon>Eukaryota</taxon>
        <taxon>Metazoa</taxon>
        <taxon>Ecdysozoa</taxon>
        <taxon>Arthropoda</taxon>
        <taxon>Crustacea</taxon>
        <taxon>Multicrustacea</taxon>
        <taxon>Hexanauplia</taxon>
        <taxon>Copepoda</taxon>
        <taxon>Siphonostomatoida</taxon>
        <taxon>Caligidae</taxon>
        <taxon>Caligus</taxon>
    </lineage>
</organism>
<accession>A0A7T8JX27</accession>
<gene>
    <name evidence="1" type="ORF">FKW44_017960</name>
</gene>
<dbReference type="EMBL" id="CP045901">
    <property type="protein sequence ID" value="QQP37629.1"/>
    <property type="molecule type" value="Genomic_DNA"/>
</dbReference>
<keyword evidence="2" id="KW-1185">Reference proteome</keyword>
<reference evidence="2" key="1">
    <citation type="submission" date="2021-01" db="EMBL/GenBank/DDBJ databases">
        <title>Caligus Genome Assembly.</title>
        <authorList>
            <person name="Gallardo-Escarate C."/>
        </authorList>
    </citation>
    <scope>NUCLEOTIDE SEQUENCE [LARGE SCALE GENOMIC DNA]</scope>
</reference>
<name>A0A7T8JX27_CALRO</name>
<evidence type="ECO:0000313" key="2">
    <source>
        <dbReference type="Proteomes" id="UP000595437"/>
    </source>
</evidence>
<evidence type="ECO:0000313" key="1">
    <source>
        <dbReference type="EMBL" id="QQP37629.1"/>
    </source>
</evidence>
<dbReference type="OrthoDB" id="6774508at2759"/>
<proteinExistence type="predicted"/>